<accession>A0A1Y0IH80</accession>
<evidence type="ECO:0000313" key="2">
    <source>
        <dbReference type="Proteomes" id="UP000196027"/>
    </source>
</evidence>
<proteinExistence type="predicted"/>
<evidence type="ECO:0000313" key="1">
    <source>
        <dbReference type="EMBL" id="ARU59206.1"/>
    </source>
</evidence>
<sequence length="60" mass="6975">MDIAKELEEAKKRLEKARLAIQQRDHAADIESNEEPEHLISGEFDEVELKRIDKEEKTNG</sequence>
<dbReference type="EMBL" id="CP021425">
    <property type="protein sequence ID" value="ARU59206.1"/>
    <property type="molecule type" value="Genomic_DNA"/>
</dbReference>
<dbReference type="KEGG" id="ome:OLMES_5222"/>
<dbReference type="Proteomes" id="UP000196027">
    <property type="component" value="Chromosome"/>
</dbReference>
<organism evidence="1 2">
    <name type="scientific">Oleiphilus messinensis</name>
    <dbReference type="NCBI Taxonomy" id="141451"/>
    <lineage>
        <taxon>Bacteria</taxon>
        <taxon>Pseudomonadati</taxon>
        <taxon>Pseudomonadota</taxon>
        <taxon>Gammaproteobacteria</taxon>
        <taxon>Oceanospirillales</taxon>
        <taxon>Oleiphilaceae</taxon>
        <taxon>Oleiphilus</taxon>
    </lineage>
</organism>
<name>A0A1Y0IH80_9GAMM</name>
<protein>
    <submittedName>
        <fullName evidence="1">Uncharacterized protein</fullName>
    </submittedName>
</protein>
<reference evidence="1 2" key="1">
    <citation type="submission" date="2017-05" db="EMBL/GenBank/DDBJ databases">
        <title>Genomic insights into alkan degradation activity of Oleiphilus messinensis.</title>
        <authorList>
            <person name="Kozyavkin S.A."/>
            <person name="Slesarev A.I."/>
            <person name="Golyshin P.N."/>
            <person name="Korzhenkov A."/>
            <person name="Golyshina O.N."/>
            <person name="Toshchakov S.V."/>
        </authorList>
    </citation>
    <scope>NUCLEOTIDE SEQUENCE [LARGE SCALE GENOMIC DNA]</scope>
    <source>
        <strain evidence="1 2">ME102</strain>
    </source>
</reference>
<gene>
    <name evidence="1" type="ORF">OLMES_5222</name>
</gene>
<dbReference type="AlphaFoldDB" id="A0A1Y0IH80"/>
<dbReference type="RefSeq" id="WP_087463904.1">
    <property type="nucleotide sequence ID" value="NZ_CP021425.1"/>
</dbReference>
<keyword evidence="2" id="KW-1185">Reference proteome</keyword>